<evidence type="ECO:0000256" key="2">
    <source>
        <dbReference type="ARBA" id="ARBA00022741"/>
    </source>
</evidence>
<keyword evidence="1 6" id="KW-0479">Metal-binding</keyword>
<feature type="active site" description="Proton donor" evidence="5">
    <location>
        <position position="1551"/>
    </location>
</feature>
<comment type="similarity">
    <text evidence="7">Belongs to the cyclic nucleotide phosphodiesterase family.</text>
</comment>
<feature type="region of interest" description="Disordered" evidence="8">
    <location>
        <begin position="181"/>
        <end position="211"/>
    </location>
</feature>
<evidence type="ECO:0000256" key="3">
    <source>
        <dbReference type="ARBA" id="ARBA00022801"/>
    </source>
</evidence>
<dbReference type="PRINTS" id="PR00387">
    <property type="entry name" value="PDIESTERASE1"/>
</dbReference>
<feature type="binding site" evidence="6">
    <location>
        <position position="1593"/>
    </location>
    <ligand>
        <name>Zn(2+)</name>
        <dbReference type="ChEBI" id="CHEBI:29105"/>
        <label>1</label>
    </ligand>
</feature>
<dbReference type="PROSITE" id="PS00126">
    <property type="entry name" value="PDEASE_I_1"/>
    <property type="match status" value="1"/>
</dbReference>
<dbReference type="InterPro" id="IPR036971">
    <property type="entry name" value="PDEase_catalytic_dom_sf"/>
</dbReference>
<feature type="compositionally biased region" description="Polar residues" evidence="8">
    <location>
        <begin position="1900"/>
        <end position="1922"/>
    </location>
</feature>
<keyword evidence="11" id="KW-1185">Reference proteome</keyword>
<dbReference type="Gene3D" id="3.30.450.260">
    <property type="entry name" value="Haem NO binding associated domain"/>
    <property type="match status" value="1"/>
</dbReference>
<dbReference type="GO" id="GO:0000166">
    <property type="term" value="F:nucleotide binding"/>
    <property type="evidence" value="ECO:0007669"/>
    <property type="project" value="UniProtKB-KW"/>
</dbReference>
<evidence type="ECO:0000256" key="8">
    <source>
        <dbReference type="SAM" id="MobiDB-lite"/>
    </source>
</evidence>
<proteinExistence type="inferred from homology"/>
<dbReference type="InterPro" id="IPR002073">
    <property type="entry name" value="PDEase_catalytic_dom"/>
</dbReference>
<dbReference type="EMBL" id="BEGY01000190">
    <property type="protein sequence ID" value="GAX85763.1"/>
    <property type="molecule type" value="Genomic_DNA"/>
</dbReference>
<feature type="binding site" evidence="6">
    <location>
        <position position="1594"/>
    </location>
    <ligand>
        <name>Zn(2+)</name>
        <dbReference type="ChEBI" id="CHEBI:29105"/>
        <label>1</label>
    </ligand>
</feature>
<evidence type="ECO:0000313" key="11">
    <source>
        <dbReference type="Proteomes" id="UP000232323"/>
    </source>
</evidence>
<dbReference type="Pfam" id="PF00233">
    <property type="entry name" value="PDEase_I"/>
    <property type="match status" value="2"/>
</dbReference>
<dbReference type="PROSITE" id="PS51845">
    <property type="entry name" value="PDEASE_I_2"/>
    <property type="match status" value="1"/>
</dbReference>
<feature type="compositionally biased region" description="Polar residues" evidence="8">
    <location>
        <begin position="1942"/>
        <end position="1954"/>
    </location>
</feature>
<organism evidence="10 11">
    <name type="scientific">Chlamydomonas eustigma</name>
    <dbReference type="NCBI Taxonomy" id="1157962"/>
    <lineage>
        <taxon>Eukaryota</taxon>
        <taxon>Viridiplantae</taxon>
        <taxon>Chlorophyta</taxon>
        <taxon>core chlorophytes</taxon>
        <taxon>Chlorophyceae</taxon>
        <taxon>CS clade</taxon>
        <taxon>Chlamydomonadales</taxon>
        <taxon>Chlamydomonadaceae</taxon>
        <taxon>Chlamydomonas</taxon>
    </lineage>
</organism>
<evidence type="ECO:0000256" key="7">
    <source>
        <dbReference type="RuleBase" id="RU363067"/>
    </source>
</evidence>
<feature type="compositionally biased region" description="Low complexity" evidence="8">
    <location>
        <begin position="1717"/>
        <end position="1731"/>
    </location>
</feature>
<protein>
    <recommendedName>
        <fullName evidence="7">Phosphodiesterase</fullName>
        <ecNumber evidence="7">3.1.4.-</ecNumber>
    </recommendedName>
</protein>
<dbReference type="OrthoDB" id="546632at2759"/>
<dbReference type="EC" id="3.1.4.-" evidence="7"/>
<dbReference type="PANTHER" id="PTHR11347">
    <property type="entry name" value="CYCLIC NUCLEOTIDE PHOSPHODIESTERASE"/>
    <property type="match status" value="1"/>
</dbReference>
<comment type="cofactor">
    <cofactor evidence="7">
        <name>a divalent metal cation</name>
        <dbReference type="ChEBI" id="CHEBI:60240"/>
    </cofactor>
    <text evidence="7">Binds 2 divalent metal cations per subunit. Site 1 may preferentially bind zinc ions, while site 2 has a preference for magnesium and/or manganese ions.</text>
</comment>
<dbReference type="Gene3D" id="1.10.1300.10">
    <property type="entry name" value="3'5'-cyclic nucleotide phosphodiesterase, catalytic domain"/>
    <property type="match status" value="2"/>
</dbReference>
<evidence type="ECO:0000313" key="10">
    <source>
        <dbReference type="EMBL" id="GAX85763.1"/>
    </source>
</evidence>
<dbReference type="InterPro" id="IPR003607">
    <property type="entry name" value="HD/PDEase_dom"/>
</dbReference>
<comment type="caution">
    <text evidence="10">The sequence shown here is derived from an EMBL/GenBank/DDBJ whole genome shotgun (WGS) entry which is preliminary data.</text>
</comment>
<evidence type="ECO:0000256" key="1">
    <source>
        <dbReference type="ARBA" id="ARBA00022723"/>
    </source>
</evidence>
<keyword evidence="2" id="KW-0547">Nucleotide-binding</keyword>
<feature type="region of interest" description="Disordered" evidence="8">
    <location>
        <begin position="1372"/>
        <end position="1448"/>
    </location>
</feature>
<feature type="domain" description="PDEase" evidence="9">
    <location>
        <begin position="1469"/>
        <end position="2303"/>
    </location>
</feature>
<dbReference type="GO" id="GO:0004383">
    <property type="term" value="F:guanylate cyclase activity"/>
    <property type="evidence" value="ECO:0007669"/>
    <property type="project" value="InterPro"/>
</dbReference>
<dbReference type="CDD" id="cd00077">
    <property type="entry name" value="HDc"/>
    <property type="match status" value="1"/>
</dbReference>
<feature type="region of interest" description="Disordered" evidence="8">
    <location>
        <begin position="1705"/>
        <end position="1731"/>
    </location>
</feature>
<gene>
    <name evidence="10" type="ORF">CEUSTIGMA_g13178.t1</name>
</gene>
<keyword evidence="3 7" id="KW-0378">Hydrolase</keyword>
<evidence type="ECO:0000256" key="6">
    <source>
        <dbReference type="PIRSR" id="PIRSR623088-3"/>
    </source>
</evidence>
<feature type="compositionally biased region" description="Low complexity" evidence="8">
    <location>
        <begin position="1955"/>
        <end position="1966"/>
    </location>
</feature>
<dbReference type="InterPro" id="IPR011645">
    <property type="entry name" value="HNOB_dom_associated"/>
</dbReference>
<dbReference type="InterPro" id="IPR042463">
    <property type="entry name" value="HNOB_dom_associated_sf"/>
</dbReference>
<feature type="compositionally biased region" description="Low complexity" evidence="8">
    <location>
        <begin position="1787"/>
        <end position="1798"/>
    </location>
</feature>
<dbReference type="GO" id="GO:0007165">
    <property type="term" value="P:signal transduction"/>
    <property type="evidence" value="ECO:0007669"/>
    <property type="project" value="InterPro"/>
</dbReference>
<dbReference type="InterPro" id="IPR023174">
    <property type="entry name" value="PDEase_CS"/>
</dbReference>
<dbReference type="GO" id="GO:0004114">
    <property type="term" value="F:3',5'-cyclic-nucleotide phosphodiesterase activity"/>
    <property type="evidence" value="ECO:0007669"/>
    <property type="project" value="InterPro"/>
</dbReference>
<sequence>MISTEHFERFVVSFYGPSVRDSTVHIYTNETTDNDSSANSFESISARLAKYVGKAVGSTQEDVLKGFGQYYVQRVADLKGYADYPQALGRNFQEAIQIRPEASGWAQLYCCLTSTHTGIINFFEGAIHAVASAFCNNKLDIVSLLEEGGKDNTTSEAAKHTAVLKMSVPAESLLIRQPARRQHLVPGTSSASSLSSPENVPNPALSRHPSSTAKPLFTPAASFFHELFPFHFIVDKECKVLQVGLKLVELLPDLGSPEALVWQSLKICCPSTEWDFDAIMKLLSEGKAYPHEVHLEEILFAPPPIPLTETAHQKKAVLSQLDQASHIDDNASSDKKPGPAPAVAPTTSIATTVYPLRLKGQFHSVDVAGTAALLFMGSVVPAGIQEMQERGLYLSDFTPMDFGRERVLLEEKLIQLQVNLQQQQADFQQSGAQFQADVSASAPCQPLEAHADLPRMLNVGAEGTSLTSDVPPTARGSSPGGEVLLPALDDPVATDRDSQGSLQNRRLETPAEMLGRVMESLMTGQEISLQEMMEAQEALSYTGSLHTPVHLRQQIMSSGVDNEVGLSLINMFQETPTLLADDDDDDEEEEEEDGCDDDHVVAEEDEVEVEMDPHTADHMPHQVRVVGAESQQLQQKSDDKATLVSVDHHKSTSVMVIPSTFVPPETGGTLACHSDDPTASGADPSCEELLYPPALDFLGRPSYVVPTLMSPAPMMAQPPHQPSSIMAAVSPFHDAASGLRTNRDPAGETAHIDTSASPHLLHLRASQELVFPSTDSTPHPSGNHLIIGSPAIYLDRGMSGEGIALDSTMGSTATGVLSLQGSGRAGSGIMPQSIADAAMMTTISSRAHSQSLPYALNTLPISGSAPQLLILRGSHHPLLMDSHNSSYSLQESASSIAAPAEDHHHSAANAANYVAAATRIAGRQAQLRPQGGRLFSVSSTGRLRRLSVPCAPIVDPLEVALGGSSGLVISQSMAPAASVVNSLPYLSLENVIENTLHVSNTTYGGLADTSPTATTSAAAAITMMNDNTANVGATSPSNSNAAVASPLQAAMVTGSDRDIADTLPSPSGDAEKVGFEAVSALALAHKMQDKQREEEAAALQSKAPVSQAVLMHPAVILQAGRRNANIASGGIHTSAGRYNDYGHHRHADVDSTDFFVDVQKQQEVIVGDFGMVEEGSDGSDEATDAAAAVIAFGSGRSLPRFADVPVMPHFMHGLRPHTTAHTSAPSNVLSSLNPAVSNRYDRGGGGHASMFLRQAGAVAVSSSAAPGLRRLERGMTQVSSTPDALGESQVLYMMLISDKAQIAGKQALKEQPRLVGSRMGSDGRPANNKQQETAYLQTHRLSVRPLRHSHHGVLSVCSSSSGAPAVHRQLARGGTVAGSADPSSSSTLGNNQLARGGTIAGSSDPSSSSTLGNNQHKGEIEQQGSPNSAEMIHHAQPSPPELSSHVNSQLTGVPTRLMTKRQQQVFQERRISLNKEPSDRLNILLERVDEWQYDMFALEDVTQSHALSVLGFALLKRTEVYQKFKMDESRLAKFLMEIEEGYSLFKGQHYHCSTHAADVLRTLHVLMTRGGLSRNACLPDLGVFAMYLAAIVHDYGHKGVNNDFLIKTHDMLALQYNDRSPMENYHASASWMLLRQEEYNFWRKMPQKSVEAVRKLVIDVVLSTDMKQHFTLVSHFNAKVGCAVTTLHAPKEAIASSFASISSLRNSGGSYSRRQIRNAGRASSGRLSRSTSNRLLHYEQQDVHDVDTDTQYLVGEGYSSFFTAGGNFSGIRSSVQLRESGERRSRGSSGSAESNRSGTVNSHNSHHMVMTGRGGRFGAARISTERLIMRTDLMRQQCNDQKVRNSSTSGSVSGNPYFMISSGGDRPCWAEDAAMTNSKRGSWINLDQLRHDHDVDKNSIKCTSRSSPSDVAQHTPHASSTMAAAKVAGMHQDGSSGSSGGTNMSCQGIDGNQVSSIRGASSSASRNMSRHTAVVRQRSTSLFAAGHYPTTMKARRSDHSHYNVGRGGADIAFVSGGSSVGTTCVSSYASSLETPTSGAAGGGGSFRLLPVASTSPCIHKDMMMTNIKQAEHQLPVMIMDVTGAASSMRRKPHGSSLNRMSSPLGSSSMAIKSSNAAFSGGYAAQPGSFGSVVMTAVVAGSHNAAGVNPRDFPSGSASCRQHSEAGAELSVRNIASSQQANQGLDVLLADALDEEGRLLVLQMALKWADIGHLASPREVHLRWVKRLEEEMFRQGDKERAHGLPISPLMDRRKGQGITKSQTGFFNFVALPMYRSMADAFPSCSPLLEAVKENYEYWSEKEKQ</sequence>
<dbReference type="InterPro" id="IPR023088">
    <property type="entry name" value="PDEase"/>
</dbReference>
<dbReference type="Proteomes" id="UP000232323">
    <property type="component" value="Unassembled WGS sequence"/>
</dbReference>
<dbReference type="GO" id="GO:0046872">
    <property type="term" value="F:metal ion binding"/>
    <property type="evidence" value="ECO:0007669"/>
    <property type="project" value="UniProtKB-KW"/>
</dbReference>
<feature type="region of interest" description="Disordered" evidence="8">
    <location>
        <begin position="462"/>
        <end position="506"/>
    </location>
</feature>
<feature type="region of interest" description="Disordered" evidence="8">
    <location>
        <begin position="1776"/>
        <end position="1812"/>
    </location>
</feature>
<evidence type="ECO:0000256" key="4">
    <source>
        <dbReference type="ARBA" id="ARBA00023293"/>
    </source>
</evidence>
<dbReference type="SUPFAM" id="SSF109604">
    <property type="entry name" value="HD-domain/PDEase-like"/>
    <property type="match status" value="2"/>
</dbReference>
<feature type="compositionally biased region" description="Polar residues" evidence="8">
    <location>
        <begin position="1381"/>
        <end position="1393"/>
    </location>
</feature>
<evidence type="ECO:0000256" key="5">
    <source>
        <dbReference type="PIRSR" id="PIRSR623088-1"/>
    </source>
</evidence>
<evidence type="ECO:0000259" key="9">
    <source>
        <dbReference type="PROSITE" id="PS51845"/>
    </source>
</evidence>
<feature type="binding site" evidence="6">
    <location>
        <position position="1594"/>
    </location>
    <ligand>
        <name>Zn(2+)</name>
        <dbReference type="ChEBI" id="CHEBI:29105"/>
        <label>2</label>
    </ligand>
</feature>
<name>A0A250XRW9_9CHLO</name>
<accession>A0A250XRW9</accession>
<feature type="region of interest" description="Disordered" evidence="8">
    <location>
        <begin position="1900"/>
        <end position="1972"/>
    </location>
</feature>
<keyword evidence="4" id="KW-0141">cGMP biosynthesis</keyword>
<reference evidence="10 11" key="1">
    <citation type="submission" date="2017-08" db="EMBL/GenBank/DDBJ databases">
        <title>Acidophilic green algal genome provides insights into adaptation to an acidic environment.</title>
        <authorList>
            <person name="Hirooka S."/>
            <person name="Hirose Y."/>
            <person name="Kanesaki Y."/>
            <person name="Higuchi S."/>
            <person name="Fujiwara T."/>
            <person name="Onuma R."/>
            <person name="Era A."/>
            <person name="Ohbayashi R."/>
            <person name="Uzuka A."/>
            <person name="Nozaki H."/>
            <person name="Yoshikawa H."/>
            <person name="Miyagishima S.Y."/>
        </authorList>
    </citation>
    <scope>NUCLEOTIDE SEQUENCE [LARGE SCALE GENOMIC DNA]</scope>
    <source>
        <strain evidence="10 11">NIES-2499</strain>
    </source>
</reference>
<feature type="binding site" evidence="6">
    <location>
        <position position="1555"/>
    </location>
    <ligand>
        <name>Zn(2+)</name>
        <dbReference type="ChEBI" id="CHEBI:29105"/>
        <label>1</label>
    </ligand>
</feature>
<dbReference type="Pfam" id="PF07701">
    <property type="entry name" value="HNOBA"/>
    <property type="match status" value="1"/>
</dbReference>